<proteinExistence type="inferred from homology"/>
<dbReference type="AlphaFoldDB" id="A0A6V7QSQ9"/>
<name>A0A6V7QSQ9_ANACO</name>
<dbReference type="GO" id="GO:0006412">
    <property type="term" value="P:translation"/>
    <property type="evidence" value="ECO:0007669"/>
    <property type="project" value="InterPro"/>
</dbReference>
<comment type="similarity">
    <text evidence="1">Belongs to the bacterial ribosomal protein bL34 family.</text>
</comment>
<protein>
    <recommendedName>
        <fullName evidence="4">Large ribosomal subunit protein bL34m</fullName>
    </recommendedName>
</protein>
<dbReference type="HAMAP" id="MF_00391">
    <property type="entry name" value="Ribosomal_bL34"/>
    <property type="match status" value="1"/>
</dbReference>
<dbReference type="EMBL" id="CAJEUB010000012">
    <property type="protein sequence ID" value="CAD1846193.1"/>
    <property type="molecule type" value="Genomic_DNA"/>
</dbReference>
<evidence type="ECO:0000256" key="3">
    <source>
        <dbReference type="ARBA" id="ARBA00023274"/>
    </source>
</evidence>
<dbReference type="InterPro" id="IPR000271">
    <property type="entry name" value="Ribosomal_bL34"/>
</dbReference>
<dbReference type="NCBIfam" id="TIGR01030">
    <property type="entry name" value="rpmH_bact"/>
    <property type="match status" value="1"/>
</dbReference>
<evidence type="ECO:0000256" key="1">
    <source>
        <dbReference type="ARBA" id="ARBA00010111"/>
    </source>
</evidence>
<dbReference type="GO" id="GO:0005762">
    <property type="term" value="C:mitochondrial large ribosomal subunit"/>
    <property type="evidence" value="ECO:0007669"/>
    <property type="project" value="TreeGrafter"/>
</dbReference>
<dbReference type="PANTHER" id="PTHR14503:SF12">
    <property type="entry name" value="RIBOSOMAL PROTEIN L34"/>
    <property type="match status" value="1"/>
</dbReference>
<dbReference type="GO" id="GO:0003735">
    <property type="term" value="F:structural constituent of ribosome"/>
    <property type="evidence" value="ECO:0007669"/>
    <property type="project" value="InterPro"/>
</dbReference>
<dbReference type="PANTHER" id="PTHR14503">
    <property type="entry name" value="MITOCHONDRIAL RIBOSOMAL PROTEIN 34 FAMILY MEMBER"/>
    <property type="match status" value="1"/>
</dbReference>
<evidence type="ECO:0000313" key="5">
    <source>
        <dbReference type="EMBL" id="CAD1846193.1"/>
    </source>
</evidence>
<dbReference type="Gene3D" id="1.10.287.3980">
    <property type="match status" value="1"/>
</dbReference>
<dbReference type="FunFam" id="1.10.287.3980:FF:000001">
    <property type="entry name" value="Mitochondrial ribosomal protein L34"/>
    <property type="match status" value="1"/>
</dbReference>
<evidence type="ECO:0000256" key="4">
    <source>
        <dbReference type="ARBA" id="ARBA00035274"/>
    </source>
</evidence>
<sequence>MSSKTLARTGASLINRLFLSNPTRSPSMPKPFVLPTISSTRSWAPPFRAEFQIDRTPLPEVGGDAEAVRKLSSPEGFLFPCGLPSLRFFIEDGHDGLPNEPLVLLPKRTYQPSHIKRKRTHGFLARKATKGGRRVIARRIAKGRARITAEDLQSVPAADSGWKVFERKSPLIPVKVIDPTKEGEVSY</sequence>
<dbReference type="InterPro" id="IPR020939">
    <property type="entry name" value="Ribosomal_bL34_CS"/>
</dbReference>
<evidence type="ECO:0000256" key="2">
    <source>
        <dbReference type="ARBA" id="ARBA00022980"/>
    </source>
</evidence>
<organism evidence="5">
    <name type="scientific">Ananas comosus var. bracteatus</name>
    <name type="common">red pineapple</name>
    <dbReference type="NCBI Taxonomy" id="296719"/>
    <lineage>
        <taxon>Eukaryota</taxon>
        <taxon>Viridiplantae</taxon>
        <taxon>Streptophyta</taxon>
        <taxon>Embryophyta</taxon>
        <taxon>Tracheophyta</taxon>
        <taxon>Spermatophyta</taxon>
        <taxon>Magnoliopsida</taxon>
        <taxon>Liliopsida</taxon>
        <taxon>Poales</taxon>
        <taxon>Bromeliaceae</taxon>
        <taxon>Bromelioideae</taxon>
        <taxon>Ananas</taxon>
    </lineage>
</organism>
<keyword evidence="2" id="KW-0689">Ribosomal protein</keyword>
<dbReference type="PROSITE" id="PS00784">
    <property type="entry name" value="RIBOSOMAL_L34"/>
    <property type="match status" value="1"/>
</dbReference>
<accession>A0A6V7QSQ9</accession>
<dbReference type="Pfam" id="PF00468">
    <property type="entry name" value="Ribosomal_L34"/>
    <property type="match status" value="1"/>
</dbReference>
<gene>
    <name evidence="5" type="ORF">CB5_LOCUS29404</name>
</gene>
<keyword evidence="3" id="KW-0687">Ribonucleoprotein</keyword>
<reference evidence="5" key="1">
    <citation type="submission" date="2020-07" db="EMBL/GenBank/DDBJ databases">
        <authorList>
            <person name="Lin J."/>
        </authorList>
    </citation>
    <scope>NUCLEOTIDE SEQUENCE</scope>
</reference>